<protein>
    <submittedName>
        <fullName evidence="1">Uncharacterized protein</fullName>
    </submittedName>
</protein>
<accession>A0A9Q1C6F2</accession>
<name>A0A9Q1C6F2_HOLLE</name>
<organism evidence="1 2">
    <name type="scientific">Holothuria leucospilota</name>
    <name type="common">Black long sea cucumber</name>
    <name type="synonym">Mertensiothuria leucospilota</name>
    <dbReference type="NCBI Taxonomy" id="206669"/>
    <lineage>
        <taxon>Eukaryota</taxon>
        <taxon>Metazoa</taxon>
        <taxon>Echinodermata</taxon>
        <taxon>Eleutherozoa</taxon>
        <taxon>Echinozoa</taxon>
        <taxon>Holothuroidea</taxon>
        <taxon>Aspidochirotacea</taxon>
        <taxon>Aspidochirotida</taxon>
        <taxon>Holothuriidae</taxon>
        <taxon>Holothuria</taxon>
    </lineage>
</organism>
<dbReference type="AlphaFoldDB" id="A0A9Q1C6F2"/>
<dbReference type="Proteomes" id="UP001152320">
    <property type="component" value="Chromosome 7"/>
</dbReference>
<sequence length="131" mass="14858">MKTMVVFTQGKYCIVLTLRLQPRGVVLRTGVLLALYSAPKLRDDRRLQCMCQKFMSVGILDARGRFVGGQVQRTSNNKPVTYAPNNSFRECVCEQLLEGNLHDVNGYNIRQRFEGNSERGWPVCLATESTK</sequence>
<keyword evidence="2" id="KW-1185">Reference proteome</keyword>
<proteinExistence type="predicted"/>
<reference evidence="1" key="1">
    <citation type="submission" date="2021-10" db="EMBL/GenBank/DDBJ databases">
        <title>Tropical sea cucumber genome reveals ecological adaptation and Cuvierian tubules defense mechanism.</title>
        <authorList>
            <person name="Chen T."/>
        </authorList>
    </citation>
    <scope>NUCLEOTIDE SEQUENCE</scope>
    <source>
        <strain evidence="1">Nanhai2018</strain>
        <tissue evidence="1">Muscle</tissue>
    </source>
</reference>
<evidence type="ECO:0000313" key="1">
    <source>
        <dbReference type="EMBL" id="KAJ8038929.1"/>
    </source>
</evidence>
<dbReference type="EMBL" id="JAIZAY010000007">
    <property type="protein sequence ID" value="KAJ8038929.1"/>
    <property type="molecule type" value="Genomic_DNA"/>
</dbReference>
<comment type="caution">
    <text evidence="1">The sequence shown here is derived from an EMBL/GenBank/DDBJ whole genome shotgun (WGS) entry which is preliminary data.</text>
</comment>
<gene>
    <name evidence="1" type="ORF">HOLleu_16492</name>
</gene>
<evidence type="ECO:0000313" key="2">
    <source>
        <dbReference type="Proteomes" id="UP001152320"/>
    </source>
</evidence>